<dbReference type="OrthoDB" id="667577at2759"/>
<sequence>MPKVKKSSRKKMGPYNKFMKSELVKVKEEHPTILHKDAFVMVAKRWKDAPENPKNQPKSDDKKRCLDYHHFVNVMKLFSRDYIIKFTFYINHVVTDIINF</sequence>
<organism evidence="2 3">
    <name type="scientific">Rhizophagus irregularis</name>
    <dbReference type="NCBI Taxonomy" id="588596"/>
    <lineage>
        <taxon>Eukaryota</taxon>
        <taxon>Fungi</taxon>
        <taxon>Fungi incertae sedis</taxon>
        <taxon>Mucoromycota</taxon>
        <taxon>Glomeromycotina</taxon>
        <taxon>Glomeromycetes</taxon>
        <taxon>Glomerales</taxon>
        <taxon>Glomeraceae</taxon>
        <taxon>Rhizophagus</taxon>
    </lineage>
</organism>
<dbReference type="Pfam" id="PF04690">
    <property type="entry name" value="YABBY"/>
    <property type="match status" value="1"/>
</dbReference>
<gene>
    <name evidence="2" type="ORF">CHRIB12_LOCUS8957</name>
</gene>
<accession>A0A915Z665</accession>
<comment type="caution">
    <text evidence="2">The sequence shown here is derived from an EMBL/GenBank/DDBJ whole genome shotgun (WGS) entry which is preliminary data.</text>
</comment>
<dbReference type="VEuPathDB" id="FungiDB:RhiirFUN_014581"/>
<feature type="domain" description="YABBY protein C-terminal" evidence="1">
    <location>
        <begin position="14"/>
        <end position="53"/>
    </location>
</feature>
<dbReference type="EMBL" id="CAGKOT010000017">
    <property type="protein sequence ID" value="CAB5362152.1"/>
    <property type="molecule type" value="Genomic_DNA"/>
</dbReference>
<dbReference type="AlphaFoldDB" id="A0A915Z665"/>
<dbReference type="CDD" id="cd00084">
    <property type="entry name" value="HMG-box_SF"/>
    <property type="match status" value="1"/>
</dbReference>
<proteinExistence type="predicted"/>
<name>A0A915Z665_9GLOM</name>
<dbReference type="SUPFAM" id="SSF47095">
    <property type="entry name" value="HMG-box"/>
    <property type="match status" value="1"/>
</dbReference>
<evidence type="ECO:0000313" key="3">
    <source>
        <dbReference type="Proteomes" id="UP000684084"/>
    </source>
</evidence>
<reference evidence="2" key="1">
    <citation type="submission" date="2020-05" db="EMBL/GenBank/DDBJ databases">
        <authorList>
            <person name="Rincon C."/>
            <person name="Sanders R I."/>
            <person name="Robbins C."/>
            <person name="Chaturvedi A."/>
        </authorList>
    </citation>
    <scope>NUCLEOTIDE SEQUENCE</scope>
    <source>
        <strain evidence="2">CHB12</strain>
    </source>
</reference>
<dbReference type="InterPro" id="IPR056775">
    <property type="entry name" value="YABBY_C"/>
</dbReference>
<evidence type="ECO:0000313" key="2">
    <source>
        <dbReference type="EMBL" id="CAB5362152.1"/>
    </source>
</evidence>
<protein>
    <recommendedName>
        <fullName evidence="1">YABBY protein C-terminal domain-containing protein</fullName>
    </recommendedName>
</protein>
<evidence type="ECO:0000259" key="1">
    <source>
        <dbReference type="Pfam" id="PF04690"/>
    </source>
</evidence>
<dbReference type="Gene3D" id="1.10.30.10">
    <property type="entry name" value="High mobility group box domain"/>
    <property type="match status" value="1"/>
</dbReference>
<dbReference type="InterPro" id="IPR036910">
    <property type="entry name" value="HMG_box_dom_sf"/>
</dbReference>
<dbReference type="Proteomes" id="UP000684084">
    <property type="component" value="Unassembled WGS sequence"/>
</dbReference>